<evidence type="ECO:0000313" key="3">
    <source>
        <dbReference type="EMBL" id="RZS44754.1"/>
    </source>
</evidence>
<gene>
    <name evidence="3" type="ORF">EV193_101632</name>
</gene>
<feature type="region of interest" description="Disordered" evidence="1">
    <location>
        <begin position="46"/>
        <end position="97"/>
    </location>
</feature>
<evidence type="ECO:0000256" key="2">
    <source>
        <dbReference type="SAM" id="Phobius"/>
    </source>
</evidence>
<keyword evidence="4" id="KW-1185">Reference proteome</keyword>
<keyword evidence="2" id="KW-0472">Membrane</keyword>
<dbReference type="AlphaFoldDB" id="A0A4Q7L633"/>
<comment type="caution">
    <text evidence="3">The sequence shown here is derived from an EMBL/GenBank/DDBJ whole genome shotgun (WGS) entry which is preliminary data.</text>
</comment>
<protein>
    <submittedName>
        <fullName evidence="3">Uncharacterized protein</fullName>
    </submittedName>
</protein>
<dbReference type="EMBL" id="SGWQ01000001">
    <property type="protein sequence ID" value="RZS44754.1"/>
    <property type="molecule type" value="Genomic_DNA"/>
</dbReference>
<evidence type="ECO:0000256" key="1">
    <source>
        <dbReference type="SAM" id="MobiDB-lite"/>
    </source>
</evidence>
<feature type="transmembrane region" description="Helical" evidence="2">
    <location>
        <begin position="16"/>
        <end position="40"/>
    </location>
</feature>
<reference evidence="3 4" key="1">
    <citation type="submission" date="2019-02" db="EMBL/GenBank/DDBJ databases">
        <title>Genomic Encyclopedia of Type Strains, Phase IV (KMG-IV): sequencing the most valuable type-strain genomes for metagenomic binning, comparative biology and taxonomic classification.</title>
        <authorList>
            <person name="Goeker M."/>
        </authorList>
    </citation>
    <scope>NUCLEOTIDE SEQUENCE [LARGE SCALE GENOMIC DNA]</scope>
    <source>
        <strain evidence="3 4">DSM 101727</strain>
    </source>
</reference>
<sequence length="146" mass="15430">MHERSEPEAAPSRMSITAWIVGALAVFGLMMTAAITLNWFGSPTPASAAPAPVAPAPVQPAAVPGPLPAPPPTPAPPPPVVKAPAKKATTAVQRKRIVRKPIRKQVCTCTVQKKTVKPVKYIAKKNSEHVVHKASKKAAKKICSKR</sequence>
<keyword evidence="2" id="KW-0812">Transmembrane</keyword>
<name>A0A4Q7L633_9PSEU</name>
<dbReference type="Proteomes" id="UP000294257">
    <property type="component" value="Unassembled WGS sequence"/>
</dbReference>
<proteinExistence type="predicted"/>
<evidence type="ECO:0000313" key="4">
    <source>
        <dbReference type="Proteomes" id="UP000294257"/>
    </source>
</evidence>
<accession>A0A4Q7L633</accession>
<feature type="compositionally biased region" description="Pro residues" evidence="1">
    <location>
        <begin position="52"/>
        <end position="81"/>
    </location>
</feature>
<keyword evidence="2" id="KW-1133">Transmembrane helix</keyword>
<feature type="compositionally biased region" description="Low complexity" evidence="1">
    <location>
        <begin position="82"/>
        <end position="92"/>
    </location>
</feature>
<organism evidence="3 4">
    <name type="scientific">Herbihabitans rhizosphaerae</name>
    <dbReference type="NCBI Taxonomy" id="1872711"/>
    <lineage>
        <taxon>Bacteria</taxon>
        <taxon>Bacillati</taxon>
        <taxon>Actinomycetota</taxon>
        <taxon>Actinomycetes</taxon>
        <taxon>Pseudonocardiales</taxon>
        <taxon>Pseudonocardiaceae</taxon>
        <taxon>Herbihabitans</taxon>
    </lineage>
</organism>
<dbReference type="RefSeq" id="WP_207222466.1">
    <property type="nucleotide sequence ID" value="NZ_SGWQ01000001.1"/>
</dbReference>